<feature type="region of interest" description="Disordered" evidence="1">
    <location>
        <begin position="150"/>
        <end position="172"/>
    </location>
</feature>
<name>A0ABM8XGN6_9BURK</name>
<dbReference type="Proteomes" id="UP000701702">
    <property type="component" value="Unassembled WGS sequence"/>
</dbReference>
<evidence type="ECO:0000313" key="2">
    <source>
        <dbReference type="EMBL" id="CAG9179220.1"/>
    </source>
</evidence>
<comment type="caution">
    <text evidence="2">The sequence shown here is derived from an EMBL/GenBank/DDBJ whole genome shotgun (WGS) entry which is preliminary data.</text>
</comment>
<proteinExistence type="predicted"/>
<keyword evidence="3" id="KW-1185">Reference proteome</keyword>
<accession>A0ABM8XGN6</accession>
<sequence>MRNVQSRIAAGWLHRRDWLRPRFHIARQRAKPGALSAVFGMARRHLSVTVGVIGNARALHAGLPRGGVLLVFGVPRILGIVGGGFRRALFDRPRDACTVPRLAHGRCAVGCPGNAKFRRRCWPRRDGACHARRRRRRIERPAGEALSRSLPFTRRPCGNPPRPWASDSPFSEARRLQASKAVAKPRQCRAICFPEPVR</sequence>
<dbReference type="EMBL" id="CAJZAF010000024">
    <property type="protein sequence ID" value="CAG9179220.1"/>
    <property type="molecule type" value="Genomic_DNA"/>
</dbReference>
<organism evidence="2 3">
    <name type="scientific">Cupriavidus pinatubonensis</name>
    <dbReference type="NCBI Taxonomy" id="248026"/>
    <lineage>
        <taxon>Bacteria</taxon>
        <taxon>Pseudomonadati</taxon>
        <taxon>Pseudomonadota</taxon>
        <taxon>Betaproteobacteria</taxon>
        <taxon>Burkholderiales</taxon>
        <taxon>Burkholderiaceae</taxon>
        <taxon>Cupriavidus</taxon>
    </lineage>
</organism>
<gene>
    <name evidence="2" type="ORF">LMG23994_04099</name>
</gene>
<evidence type="ECO:0000313" key="3">
    <source>
        <dbReference type="Proteomes" id="UP000701702"/>
    </source>
</evidence>
<protein>
    <submittedName>
        <fullName evidence="2">Uncharacterized protein</fullName>
    </submittedName>
</protein>
<reference evidence="2 3" key="1">
    <citation type="submission" date="2021-08" db="EMBL/GenBank/DDBJ databases">
        <authorList>
            <person name="Peeters C."/>
        </authorList>
    </citation>
    <scope>NUCLEOTIDE SEQUENCE [LARGE SCALE GENOMIC DNA]</scope>
    <source>
        <strain evidence="2 3">LMG 23994</strain>
    </source>
</reference>
<evidence type="ECO:0000256" key="1">
    <source>
        <dbReference type="SAM" id="MobiDB-lite"/>
    </source>
</evidence>